<keyword evidence="8" id="KW-0129">CBS domain</keyword>
<dbReference type="PANTHER" id="PTHR43047:SF63">
    <property type="entry name" value="HISTIDINE KINASE"/>
    <property type="match status" value="1"/>
</dbReference>
<comment type="caution">
    <text evidence="16">The sequence shown here is derived from an EMBL/GenBank/DDBJ whole genome shotgun (WGS) entry which is preliminary data.</text>
</comment>
<evidence type="ECO:0000259" key="11">
    <source>
        <dbReference type="PROSITE" id="PS50109"/>
    </source>
</evidence>
<dbReference type="SUPFAM" id="SSF55874">
    <property type="entry name" value="ATPase domain of HSP90 chaperone/DNA topoisomerase II/histidine kinase"/>
    <property type="match status" value="1"/>
</dbReference>
<evidence type="ECO:0000256" key="1">
    <source>
        <dbReference type="ARBA" id="ARBA00000085"/>
    </source>
</evidence>
<feature type="domain" description="CBS" evidence="15">
    <location>
        <begin position="249"/>
        <end position="307"/>
    </location>
</feature>
<feature type="domain" description="PAC" evidence="14">
    <location>
        <begin position="840"/>
        <end position="892"/>
    </location>
</feature>
<dbReference type="PROSITE" id="PS50110">
    <property type="entry name" value="RESPONSE_REGULATORY"/>
    <property type="match status" value="1"/>
</dbReference>
<gene>
    <name evidence="16" type="ORF">H6F41_14080</name>
</gene>
<feature type="domain" description="PAS" evidence="13">
    <location>
        <begin position="766"/>
        <end position="808"/>
    </location>
</feature>
<evidence type="ECO:0000256" key="9">
    <source>
        <dbReference type="SAM" id="Coils"/>
    </source>
</evidence>
<dbReference type="SMART" id="SM00086">
    <property type="entry name" value="PAC"/>
    <property type="match status" value="2"/>
</dbReference>
<feature type="coiled-coil region" evidence="9">
    <location>
        <begin position="622"/>
        <end position="649"/>
    </location>
</feature>
<keyword evidence="9" id="KW-0175">Coiled coil</keyword>
<dbReference type="Gene3D" id="3.30.565.10">
    <property type="entry name" value="Histidine kinase-like ATPase, C-terminal domain"/>
    <property type="match status" value="1"/>
</dbReference>
<feature type="coiled-coil region" evidence="9">
    <location>
        <begin position="308"/>
        <end position="335"/>
    </location>
</feature>
<dbReference type="Gene3D" id="1.10.287.130">
    <property type="match status" value="1"/>
</dbReference>
<dbReference type="InterPro" id="IPR046342">
    <property type="entry name" value="CBS_dom_sf"/>
</dbReference>
<dbReference type="SMART" id="SM00065">
    <property type="entry name" value="GAF"/>
    <property type="match status" value="2"/>
</dbReference>
<evidence type="ECO:0000256" key="10">
    <source>
        <dbReference type="SAM" id="MobiDB-lite"/>
    </source>
</evidence>
<dbReference type="Gene3D" id="3.30.450.20">
    <property type="entry name" value="PAS domain"/>
    <property type="match status" value="3"/>
</dbReference>
<feature type="region of interest" description="Disordered" evidence="10">
    <location>
        <begin position="1327"/>
        <end position="1346"/>
    </location>
</feature>
<dbReference type="EC" id="2.7.13.3" evidence="2"/>
<feature type="compositionally biased region" description="Polar residues" evidence="10">
    <location>
        <begin position="1328"/>
        <end position="1344"/>
    </location>
</feature>
<keyword evidence="6" id="KW-0902">Two-component regulatory system</keyword>
<dbReference type="SUPFAM" id="SSF47384">
    <property type="entry name" value="Homodimeric domain of signal transducing histidine kinase"/>
    <property type="match status" value="1"/>
</dbReference>
<proteinExistence type="predicted"/>
<feature type="modified residue" description="4-aspartylphosphate" evidence="7">
    <location>
        <position position="1406"/>
    </location>
</feature>
<keyword evidence="17" id="KW-1185">Reference proteome</keyword>
<keyword evidence="4" id="KW-0808">Transferase</keyword>
<dbReference type="PROSITE" id="PS50113">
    <property type="entry name" value="PAC"/>
    <property type="match status" value="2"/>
</dbReference>
<dbReference type="Pfam" id="PF02518">
    <property type="entry name" value="HATPase_c"/>
    <property type="match status" value="1"/>
</dbReference>
<dbReference type="Pfam" id="PF00512">
    <property type="entry name" value="HisKA"/>
    <property type="match status" value="1"/>
</dbReference>
<dbReference type="PROSITE" id="PS50112">
    <property type="entry name" value="PAS"/>
    <property type="match status" value="2"/>
</dbReference>
<evidence type="ECO:0000256" key="2">
    <source>
        <dbReference type="ARBA" id="ARBA00012438"/>
    </source>
</evidence>
<feature type="domain" description="CBS" evidence="15">
    <location>
        <begin position="114"/>
        <end position="174"/>
    </location>
</feature>
<dbReference type="SUPFAM" id="SSF54631">
    <property type="entry name" value="CBS-domain pair"/>
    <property type="match status" value="2"/>
</dbReference>
<dbReference type="Gene3D" id="3.10.580.10">
    <property type="entry name" value="CBS-domain"/>
    <property type="match status" value="2"/>
</dbReference>
<feature type="domain" description="CBS" evidence="15">
    <location>
        <begin position="14"/>
        <end position="90"/>
    </location>
</feature>
<evidence type="ECO:0000256" key="6">
    <source>
        <dbReference type="ARBA" id="ARBA00023012"/>
    </source>
</evidence>
<dbReference type="Proteomes" id="UP000642094">
    <property type="component" value="Unassembled WGS sequence"/>
</dbReference>
<dbReference type="SUPFAM" id="SSF55781">
    <property type="entry name" value="GAF domain-like"/>
    <property type="match status" value="2"/>
</dbReference>
<dbReference type="PROSITE" id="PS50109">
    <property type="entry name" value="HIS_KIN"/>
    <property type="match status" value="1"/>
</dbReference>
<dbReference type="CDD" id="cd04620">
    <property type="entry name" value="CBS_two-component_sensor_histidine_kinase_repeat1"/>
    <property type="match status" value="1"/>
</dbReference>
<dbReference type="SUPFAM" id="SSF55785">
    <property type="entry name" value="PYP-like sensor domain (PAS domain)"/>
    <property type="match status" value="3"/>
</dbReference>
<dbReference type="InterPro" id="IPR003661">
    <property type="entry name" value="HisK_dim/P_dom"/>
</dbReference>
<dbReference type="NCBIfam" id="TIGR00229">
    <property type="entry name" value="sensory_box"/>
    <property type="match status" value="2"/>
</dbReference>
<dbReference type="CDD" id="cd00082">
    <property type="entry name" value="HisKA"/>
    <property type="match status" value="1"/>
</dbReference>
<dbReference type="PROSITE" id="PS51371">
    <property type="entry name" value="CBS"/>
    <property type="match status" value="4"/>
</dbReference>
<evidence type="ECO:0000256" key="7">
    <source>
        <dbReference type="PROSITE-ProRule" id="PRU00169"/>
    </source>
</evidence>
<dbReference type="InterPro" id="IPR035965">
    <property type="entry name" value="PAS-like_dom_sf"/>
</dbReference>
<dbReference type="InterPro" id="IPR000644">
    <property type="entry name" value="CBS_dom"/>
</dbReference>
<dbReference type="RefSeq" id="WP_190404098.1">
    <property type="nucleotide sequence ID" value="NZ_JACJQB010000033.1"/>
</dbReference>
<feature type="domain" description="CBS" evidence="15">
    <location>
        <begin position="181"/>
        <end position="240"/>
    </location>
</feature>
<dbReference type="InterPro" id="IPR000700">
    <property type="entry name" value="PAS-assoc_C"/>
</dbReference>
<dbReference type="SMART" id="SM00091">
    <property type="entry name" value="PAS"/>
    <property type="match status" value="2"/>
</dbReference>
<dbReference type="SMART" id="SM00388">
    <property type="entry name" value="HisKA"/>
    <property type="match status" value="1"/>
</dbReference>
<dbReference type="InterPro" id="IPR001789">
    <property type="entry name" value="Sig_transdc_resp-reg_receiver"/>
</dbReference>
<dbReference type="SUPFAM" id="SSF52172">
    <property type="entry name" value="CheY-like"/>
    <property type="match status" value="1"/>
</dbReference>
<feature type="domain" description="PAC" evidence="14">
    <location>
        <begin position="421"/>
        <end position="473"/>
    </location>
</feature>
<dbReference type="CDD" id="cd17774">
    <property type="entry name" value="CBS_two-component_sensor_histidine_kinase_repeat2"/>
    <property type="match status" value="1"/>
</dbReference>
<dbReference type="SMART" id="SM00387">
    <property type="entry name" value="HATPase_c"/>
    <property type="match status" value="1"/>
</dbReference>
<feature type="domain" description="Histidine kinase" evidence="11">
    <location>
        <begin position="1088"/>
        <end position="1320"/>
    </location>
</feature>
<dbReference type="InterPro" id="IPR013767">
    <property type="entry name" value="PAS_fold"/>
</dbReference>
<dbReference type="CDD" id="cd00130">
    <property type="entry name" value="PAS"/>
    <property type="match status" value="2"/>
</dbReference>
<keyword evidence="3 7" id="KW-0597">Phosphoprotein</keyword>
<dbReference type="InterPro" id="IPR001610">
    <property type="entry name" value="PAC"/>
</dbReference>
<dbReference type="InterPro" id="IPR036097">
    <property type="entry name" value="HisK_dim/P_sf"/>
</dbReference>
<dbReference type="Pfam" id="PF00072">
    <property type="entry name" value="Response_reg"/>
    <property type="match status" value="1"/>
</dbReference>
<dbReference type="InterPro" id="IPR004358">
    <property type="entry name" value="Sig_transdc_His_kin-like_C"/>
</dbReference>
<dbReference type="Pfam" id="PF00571">
    <property type="entry name" value="CBS"/>
    <property type="match status" value="4"/>
</dbReference>
<dbReference type="EMBL" id="JACJQB010000033">
    <property type="protein sequence ID" value="MBD2189268.1"/>
    <property type="molecule type" value="Genomic_DNA"/>
</dbReference>
<dbReference type="Pfam" id="PF13185">
    <property type="entry name" value="GAF_2"/>
    <property type="match status" value="1"/>
</dbReference>
<evidence type="ECO:0000259" key="13">
    <source>
        <dbReference type="PROSITE" id="PS50112"/>
    </source>
</evidence>
<dbReference type="Pfam" id="PF08447">
    <property type="entry name" value="PAS_3"/>
    <property type="match status" value="1"/>
</dbReference>
<feature type="domain" description="PAS" evidence="13">
    <location>
        <begin position="346"/>
        <end position="419"/>
    </location>
</feature>
<evidence type="ECO:0000259" key="14">
    <source>
        <dbReference type="PROSITE" id="PS50113"/>
    </source>
</evidence>
<keyword evidence="5" id="KW-0418">Kinase</keyword>
<organism evidence="16 17">
    <name type="scientific">Pseudanabaena mucicola FACHB-723</name>
    <dbReference type="NCBI Taxonomy" id="2692860"/>
    <lineage>
        <taxon>Bacteria</taxon>
        <taxon>Bacillati</taxon>
        <taxon>Cyanobacteriota</taxon>
        <taxon>Cyanophyceae</taxon>
        <taxon>Pseudanabaenales</taxon>
        <taxon>Pseudanabaenaceae</taxon>
        <taxon>Pseudanabaena</taxon>
    </lineage>
</organism>
<dbReference type="InterPro" id="IPR005467">
    <property type="entry name" value="His_kinase_dom"/>
</dbReference>
<dbReference type="InterPro" id="IPR029016">
    <property type="entry name" value="GAF-like_dom_sf"/>
</dbReference>
<sequence length="1482" mass="165512">MYSNRGEIPIEQAIIRQPLTITADATVADAIALMSAERQACNLFCDIDSATTLQLDHAKNSCIIVTEDQKLIGILTEYDLIKLCGNSTQSVEPSENTPQNSIQNLLETSIVEVMTYPVRALLEWEFTDILVPLNRFNRYKIRHLPLVNDHNELVGLITHESLRQLLRPIDLLRLRVVSEVMTTDVVYAKPETSAAQIAHLMSYHNVSSVVIVEQQGQKILPVGILTEGDIVQYLALGLDLMTTSAQTVMSFLPTQVRPEETLWTVREIMQTQMVNHLVITDQHGQMQGVISQGDLLKTLQPDEVYQLVSILETKISQLEQENSALLKSRNQLLERQVQEYPSALINGDMFRQFADNNRSAIIIREVQTGKVLYVSPRYEEIWGQSSKGIYQDPQSWMQSIHPEDRDRILEAYKHTVHSGFFSEEYRIIRPDGEIRWVGGRCFPLNNAQGKVEQIAAVAEDISDRKRQDALLAGQSQILELLANDAELSDILTLLAQIVESQASHIHCSVLLLEGNRLFHQAAPSLPEQYIQAVNGVEIGEGVVSCGTAAYRKEAVIVTDIYNDPLWHNYRDMAISLGLCACWSSPIFTKSGNHVLGTLAVYYQEMRQPNHSEVELVNFAVNLASLAIEKKQAENALRESERQQQTLIKALPDLVMRMSGDGIYLDFFPPDTFDVFDNAEIIGQNIYSTTYPINLARTRMEYIRKALETGESQIYEQELTINGHFHIEEVRIAVCAENEVLIIVRDMSARTLAERALKQSEQKLSASESLLSAMFNQSPIGMVITDANGQFIRTNPYYQQMVGYSESELELMTFRDRTLEDDLAENLRLRELVMQNVHDSYQIEKRLVNRDGEVIWVRSTSSKISDESIKSPLFVGVIENINARKQAEESLQSLVEGTAAHTGANFLPTLVEYIAKALEVRHVFVTKVVGDTLEISISWSDGQLGNPSIIPIHNTPCSITVTEGKLFCPANLLEQFADNEMIRNLGAISYMGIAIVNSQGEATGSLCIFDDKPITKSQRATAILQVFAARVSAEIERQEAITALYQLNQKLESRVEQRTQELLLANQQLISVNTDLARATKLKDEFLANMSHELRTPLNAVLGMAEGLMTKVFGELNERQMRSLSIIESSGKHLLELINDILDVAKIGSGNLELDIQPVDVKYLCQSSLSFVKQTALKKNIQLQVVIQPEVTAINVDERRMRQSLINLLSNAVKFTPNNGKVDLEVKLETIDESTNESAIALSQKLIFAITDTGIGISPEDLDKLFQPFVQIDSSLSRQYAGTGLGLTLVKKITELHGGSIDVSSQVGEGSCFSISVPYIGAAEFKKSNLPSPEHNTSSDHLNNGNRDEHSQIDVNSLILLADDNPFNVETFSSYLISQGYRLIMAANGQEAIELIFTHKPDLVIMDVQMPIMDGLTAIREIRANPDIADIPIVVLTALAMVGDRENCLAVGADEYLSKPVQLSHLGSVIQEQLRRRENCRAK</sequence>
<evidence type="ECO:0000313" key="17">
    <source>
        <dbReference type="Proteomes" id="UP000642094"/>
    </source>
</evidence>
<dbReference type="InterPro" id="IPR013655">
    <property type="entry name" value="PAS_fold_3"/>
</dbReference>
<dbReference type="SMART" id="SM00448">
    <property type="entry name" value="REC"/>
    <property type="match status" value="1"/>
</dbReference>
<dbReference type="PANTHER" id="PTHR43047">
    <property type="entry name" value="TWO-COMPONENT HISTIDINE PROTEIN KINASE"/>
    <property type="match status" value="1"/>
</dbReference>
<dbReference type="CDD" id="cd16922">
    <property type="entry name" value="HATPase_EvgS-ArcB-TorS-like"/>
    <property type="match status" value="1"/>
</dbReference>
<evidence type="ECO:0000256" key="3">
    <source>
        <dbReference type="ARBA" id="ARBA00022553"/>
    </source>
</evidence>
<name>A0ABR8A0X0_9CYAN</name>
<evidence type="ECO:0000256" key="8">
    <source>
        <dbReference type="PROSITE-ProRule" id="PRU00703"/>
    </source>
</evidence>
<dbReference type="Pfam" id="PF00989">
    <property type="entry name" value="PAS"/>
    <property type="match status" value="1"/>
</dbReference>
<dbReference type="InterPro" id="IPR003594">
    <property type="entry name" value="HATPase_dom"/>
</dbReference>
<dbReference type="InterPro" id="IPR036890">
    <property type="entry name" value="HATPase_C_sf"/>
</dbReference>
<evidence type="ECO:0000313" key="16">
    <source>
        <dbReference type="EMBL" id="MBD2189268.1"/>
    </source>
</evidence>
<evidence type="ECO:0000256" key="4">
    <source>
        <dbReference type="ARBA" id="ARBA00022679"/>
    </source>
</evidence>
<evidence type="ECO:0000259" key="12">
    <source>
        <dbReference type="PROSITE" id="PS50110"/>
    </source>
</evidence>
<evidence type="ECO:0000259" key="15">
    <source>
        <dbReference type="PROSITE" id="PS51371"/>
    </source>
</evidence>
<dbReference type="InterPro" id="IPR011006">
    <property type="entry name" value="CheY-like_superfamily"/>
</dbReference>
<comment type="catalytic activity">
    <reaction evidence="1">
        <text>ATP + protein L-histidine = ADP + protein N-phospho-L-histidine.</text>
        <dbReference type="EC" id="2.7.13.3"/>
    </reaction>
</comment>
<evidence type="ECO:0000256" key="5">
    <source>
        <dbReference type="ARBA" id="ARBA00022777"/>
    </source>
</evidence>
<reference evidence="16 17" key="1">
    <citation type="journal article" date="2020" name="ISME J.">
        <title>Comparative genomics reveals insights into cyanobacterial evolution and habitat adaptation.</title>
        <authorList>
            <person name="Chen M.Y."/>
            <person name="Teng W.K."/>
            <person name="Zhao L."/>
            <person name="Hu C.X."/>
            <person name="Zhou Y.K."/>
            <person name="Han B.P."/>
            <person name="Song L.R."/>
            <person name="Shu W.S."/>
        </authorList>
    </citation>
    <scope>NUCLEOTIDE SEQUENCE [LARGE SCALE GENOMIC DNA]</scope>
    <source>
        <strain evidence="16 17">FACHB-723</strain>
    </source>
</reference>
<dbReference type="Gene3D" id="3.40.50.2300">
    <property type="match status" value="1"/>
</dbReference>
<protein>
    <recommendedName>
        <fullName evidence="2">histidine kinase</fullName>
        <ecNumber evidence="2">2.7.13.3</ecNumber>
    </recommendedName>
</protein>
<dbReference type="InterPro" id="IPR003018">
    <property type="entry name" value="GAF"/>
</dbReference>
<dbReference type="SMART" id="SM00116">
    <property type="entry name" value="CBS"/>
    <property type="match status" value="4"/>
</dbReference>
<dbReference type="Gene3D" id="3.30.450.40">
    <property type="match status" value="2"/>
</dbReference>
<feature type="domain" description="Response regulatory" evidence="12">
    <location>
        <begin position="1357"/>
        <end position="1473"/>
    </location>
</feature>
<accession>A0ABR8A0X0</accession>
<dbReference type="InterPro" id="IPR000014">
    <property type="entry name" value="PAS"/>
</dbReference>
<dbReference type="PRINTS" id="PR00344">
    <property type="entry name" value="BCTRLSENSOR"/>
</dbReference>